<dbReference type="Proteomes" id="UP001321749">
    <property type="component" value="Unassembled WGS sequence"/>
</dbReference>
<proteinExistence type="predicted"/>
<organism evidence="2 3">
    <name type="scientific">Cladorrhinum samala</name>
    <dbReference type="NCBI Taxonomy" id="585594"/>
    <lineage>
        <taxon>Eukaryota</taxon>
        <taxon>Fungi</taxon>
        <taxon>Dikarya</taxon>
        <taxon>Ascomycota</taxon>
        <taxon>Pezizomycotina</taxon>
        <taxon>Sordariomycetes</taxon>
        <taxon>Sordariomycetidae</taxon>
        <taxon>Sordariales</taxon>
        <taxon>Podosporaceae</taxon>
        <taxon>Cladorrhinum</taxon>
    </lineage>
</organism>
<evidence type="ECO:0000256" key="1">
    <source>
        <dbReference type="SAM" id="MobiDB-lite"/>
    </source>
</evidence>
<sequence>MPIDPKDRFTLLSHAFAGDLLTFAFIDYDRRQHMSLTMAPESIPPVNPDDPDADIRARNHWESYAGSFLLGVCDSLGLEIAAFTVRLGDARKSASGGGGAVDALVISTSSSTGSDYSKAPCSVHHLSYPTMKELGLDISGSSGRSSLTGNTSNGSCSPRLKTIKRSELIELERRGPSRDLVSFRDRDAAGKEIETVAMFKYYFSPEGILRTVRDMQILAQIQQHRPDQPGVATLMHAVLDDWGKVVVGYLTPPIPGPCSSARRPIFNEAVNDNSNNEFRLSWLVQLINLVDSMNLTYGLVGGGGSGWHSEIFAAAGPPESDSIILDSLALSKPITPEYALHDVHLAVIAVYEAVTRQYDDGPSRSSSNPTRLGDLSPEQARKRAAEVLNMKEGDWLQPPDVRLVGGEIEDFKRALEEWVDKRKWVHFPVRGARTSSLASLGAQESELSEANLYADEEVLVESTRENISCKWTVG</sequence>
<dbReference type="AlphaFoldDB" id="A0AAV9HN85"/>
<keyword evidence="3" id="KW-1185">Reference proteome</keyword>
<comment type="caution">
    <text evidence="2">The sequence shown here is derived from an EMBL/GenBank/DDBJ whole genome shotgun (WGS) entry which is preliminary data.</text>
</comment>
<evidence type="ECO:0000313" key="2">
    <source>
        <dbReference type="EMBL" id="KAK4461206.1"/>
    </source>
</evidence>
<name>A0AAV9HN85_9PEZI</name>
<gene>
    <name evidence="2" type="ORF">QBC42DRAFT_330351</name>
</gene>
<protein>
    <submittedName>
        <fullName evidence="2">Uncharacterized protein</fullName>
    </submittedName>
</protein>
<feature type="region of interest" description="Disordered" evidence="1">
    <location>
        <begin position="359"/>
        <end position="378"/>
    </location>
</feature>
<accession>A0AAV9HN85</accession>
<reference evidence="2" key="2">
    <citation type="submission" date="2023-06" db="EMBL/GenBank/DDBJ databases">
        <authorList>
            <consortium name="Lawrence Berkeley National Laboratory"/>
            <person name="Mondo S.J."/>
            <person name="Hensen N."/>
            <person name="Bonometti L."/>
            <person name="Westerberg I."/>
            <person name="Brannstrom I.O."/>
            <person name="Guillou S."/>
            <person name="Cros-Aarteil S."/>
            <person name="Calhoun S."/>
            <person name="Haridas S."/>
            <person name="Kuo A."/>
            <person name="Pangilinan J."/>
            <person name="Riley R."/>
            <person name="Labutti K."/>
            <person name="Andreopoulos B."/>
            <person name="Lipzen A."/>
            <person name="Chen C."/>
            <person name="Yanf M."/>
            <person name="Daum C."/>
            <person name="Ng V."/>
            <person name="Clum A."/>
            <person name="Steindorff A."/>
            <person name="Ohm R."/>
            <person name="Martin F."/>
            <person name="Silar P."/>
            <person name="Natvig D."/>
            <person name="Lalanne C."/>
            <person name="Gautier V."/>
            <person name="Ament-Velasquez S.L."/>
            <person name="Kruys A."/>
            <person name="Hutchinson M.I."/>
            <person name="Powell A.J."/>
            <person name="Barry K."/>
            <person name="Miller A.N."/>
            <person name="Grigoriev I.V."/>
            <person name="Debuchy R."/>
            <person name="Gladieux P."/>
            <person name="Thoren M.H."/>
            <person name="Johannesson H."/>
        </authorList>
    </citation>
    <scope>NUCLEOTIDE SEQUENCE</scope>
    <source>
        <strain evidence="2">PSN324</strain>
    </source>
</reference>
<evidence type="ECO:0000313" key="3">
    <source>
        <dbReference type="Proteomes" id="UP001321749"/>
    </source>
</evidence>
<reference evidence="2" key="1">
    <citation type="journal article" date="2023" name="Mol. Phylogenet. Evol.">
        <title>Genome-scale phylogeny and comparative genomics of the fungal order Sordariales.</title>
        <authorList>
            <person name="Hensen N."/>
            <person name="Bonometti L."/>
            <person name="Westerberg I."/>
            <person name="Brannstrom I.O."/>
            <person name="Guillou S."/>
            <person name="Cros-Aarteil S."/>
            <person name="Calhoun S."/>
            <person name="Haridas S."/>
            <person name="Kuo A."/>
            <person name="Mondo S."/>
            <person name="Pangilinan J."/>
            <person name="Riley R."/>
            <person name="LaButti K."/>
            <person name="Andreopoulos B."/>
            <person name="Lipzen A."/>
            <person name="Chen C."/>
            <person name="Yan M."/>
            <person name="Daum C."/>
            <person name="Ng V."/>
            <person name="Clum A."/>
            <person name="Steindorff A."/>
            <person name="Ohm R.A."/>
            <person name="Martin F."/>
            <person name="Silar P."/>
            <person name="Natvig D.O."/>
            <person name="Lalanne C."/>
            <person name="Gautier V."/>
            <person name="Ament-Velasquez S.L."/>
            <person name="Kruys A."/>
            <person name="Hutchinson M.I."/>
            <person name="Powell A.J."/>
            <person name="Barry K."/>
            <person name="Miller A.N."/>
            <person name="Grigoriev I.V."/>
            <person name="Debuchy R."/>
            <person name="Gladieux P."/>
            <person name="Hiltunen Thoren M."/>
            <person name="Johannesson H."/>
        </authorList>
    </citation>
    <scope>NUCLEOTIDE SEQUENCE</scope>
    <source>
        <strain evidence="2">PSN324</strain>
    </source>
</reference>
<dbReference type="EMBL" id="MU864995">
    <property type="protein sequence ID" value="KAK4461206.1"/>
    <property type="molecule type" value="Genomic_DNA"/>
</dbReference>